<evidence type="ECO:0000313" key="2">
    <source>
        <dbReference type="EMBL" id="GIF81173.1"/>
    </source>
</evidence>
<feature type="signal peptide" evidence="1">
    <location>
        <begin position="1"/>
        <end position="26"/>
    </location>
</feature>
<keyword evidence="3" id="KW-1185">Reference proteome</keyword>
<organism evidence="2 3">
    <name type="scientific">Catellatospora bangladeshensis</name>
    <dbReference type="NCBI Taxonomy" id="310355"/>
    <lineage>
        <taxon>Bacteria</taxon>
        <taxon>Bacillati</taxon>
        <taxon>Actinomycetota</taxon>
        <taxon>Actinomycetes</taxon>
        <taxon>Micromonosporales</taxon>
        <taxon>Micromonosporaceae</taxon>
        <taxon>Catellatospora</taxon>
    </lineage>
</organism>
<name>A0A8J3JIC0_9ACTN</name>
<comment type="caution">
    <text evidence="2">The sequence shown here is derived from an EMBL/GenBank/DDBJ whole genome shotgun (WGS) entry which is preliminary data.</text>
</comment>
<accession>A0A8J3JIC0</accession>
<feature type="chain" id="PRO_5038678587" evidence="1">
    <location>
        <begin position="27"/>
        <end position="356"/>
    </location>
</feature>
<dbReference type="EMBL" id="BONF01000012">
    <property type="protein sequence ID" value="GIF81173.1"/>
    <property type="molecule type" value="Genomic_DNA"/>
</dbReference>
<sequence length="356" mass="37973">MRKLLKSRLARLVAVSLAIVAPAVPAAAESIPVTRLTFSGDDSISMNQSYAYTSTTPGLTVSLQWYTSGLKVDLRGVSDVPHLPIGATWGQDWWTLELSAAGGQELAVGTVTGAKRIPYQDGAAGMDLSGSGRGCNTLTGSFTIHELAVTDGTLERLNLTFEQQCGGDTGSTRGRLLYGIPDMPPLPGPGDTGVTVKPDAVLVQWMNMRPSPLRQRTSRKSIVVKGTAKCARGRFEVKGKLEQYNERGLADGTFSTSGECTGAWQQWSATVVSMRNRDDFMTGGGTTVMGEGWTFGSEYYQLDRVLTSLSQPVTVAASGQRPGVAVAVAGSPVTTPGPRWSSTVTWKGILLRKPRR</sequence>
<protein>
    <submittedName>
        <fullName evidence="2">Uncharacterized protein</fullName>
    </submittedName>
</protein>
<dbReference type="AlphaFoldDB" id="A0A8J3JIC0"/>
<reference evidence="2 3" key="1">
    <citation type="submission" date="2021-01" db="EMBL/GenBank/DDBJ databases">
        <title>Whole genome shotgun sequence of Catellatospora bangladeshensis NBRC 107357.</title>
        <authorList>
            <person name="Komaki H."/>
            <person name="Tamura T."/>
        </authorList>
    </citation>
    <scope>NUCLEOTIDE SEQUENCE [LARGE SCALE GENOMIC DNA]</scope>
    <source>
        <strain evidence="2 3">NBRC 107357</strain>
    </source>
</reference>
<proteinExistence type="predicted"/>
<evidence type="ECO:0000313" key="3">
    <source>
        <dbReference type="Proteomes" id="UP000601223"/>
    </source>
</evidence>
<gene>
    <name evidence="2" type="ORF">Cba03nite_25220</name>
</gene>
<evidence type="ECO:0000256" key="1">
    <source>
        <dbReference type="SAM" id="SignalP"/>
    </source>
</evidence>
<keyword evidence="1" id="KW-0732">Signal</keyword>
<dbReference type="Proteomes" id="UP000601223">
    <property type="component" value="Unassembled WGS sequence"/>
</dbReference>
<dbReference type="RefSeq" id="WP_203745441.1">
    <property type="nucleotide sequence ID" value="NZ_BONF01000012.1"/>
</dbReference>